<protein>
    <recommendedName>
        <fullName evidence="2">NADP-dependent oxidoreductase domain-containing protein</fullName>
    </recommendedName>
</protein>
<dbReference type="GO" id="GO:0005737">
    <property type="term" value="C:cytoplasm"/>
    <property type="evidence" value="ECO:0007669"/>
    <property type="project" value="TreeGrafter"/>
</dbReference>
<dbReference type="InterPro" id="IPR036812">
    <property type="entry name" value="NAD(P)_OxRdtase_dom_sf"/>
</dbReference>
<name>R8BKG3_PHAM7</name>
<dbReference type="eggNOG" id="KOG1575">
    <property type="taxonomic scope" value="Eukaryota"/>
</dbReference>
<evidence type="ECO:0000259" key="2">
    <source>
        <dbReference type="Pfam" id="PF00248"/>
    </source>
</evidence>
<feature type="domain" description="NADP-dependent oxidoreductase" evidence="2">
    <location>
        <begin position="21"/>
        <end position="319"/>
    </location>
</feature>
<dbReference type="OrthoDB" id="37537at2759"/>
<dbReference type="AlphaFoldDB" id="R8BKG3"/>
<accession>R8BKG3</accession>
<dbReference type="GO" id="GO:0016491">
    <property type="term" value="F:oxidoreductase activity"/>
    <property type="evidence" value="ECO:0007669"/>
    <property type="project" value="UniProtKB-KW"/>
</dbReference>
<evidence type="ECO:0000313" key="4">
    <source>
        <dbReference type="Proteomes" id="UP000014074"/>
    </source>
</evidence>
<evidence type="ECO:0000256" key="1">
    <source>
        <dbReference type="ARBA" id="ARBA00023002"/>
    </source>
</evidence>
<dbReference type="KEGG" id="tmn:UCRPA7_4642"/>
<keyword evidence="1" id="KW-0560">Oxidoreductase</keyword>
<dbReference type="Proteomes" id="UP000014074">
    <property type="component" value="Unassembled WGS sequence"/>
</dbReference>
<dbReference type="PRINTS" id="PR00069">
    <property type="entry name" value="ALDKETRDTASE"/>
</dbReference>
<dbReference type="PANTHER" id="PTHR43625:SF40">
    <property type="entry name" value="ALDO-KETO REDUCTASE YAKC [NADP(+)]"/>
    <property type="match status" value="1"/>
</dbReference>
<dbReference type="HOGENOM" id="CLU_023205_2_1_1"/>
<proteinExistence type="predicted"/>
<sequence length="342" mass="37780">MTTYTKRPVRQLGKNGPLVPRLGLGMMGLSGVYGLPAPDHERLAFLDKAFATGETFWDTADEYGDSEDLIGKWLAANPDKRKDLFLATKFGIKSKPEEHLQIDSSPEYCRKALEKSLKRLGQSYVDLYYIHRLDKVTPIEKTVETLVELKNEGKIKHIGLSECSAESLRRAYAVHPIACVQVEYSAFCLAIESPEIRLLETARELGVAVVAYSPIGNGFLTGKIRKQEDFTQPGDLRASIPWFKPENLDNNVAVIDKMVGIAHAKGVSPAQLALAWVLAQGDDIFAVPGTSKITRLEENLESMSISLTSDEEKTIRKLSAEIVGGRVQSLMGHTFADTPPLH</sequence>
<dbReference type="SUPFAM" id="SSF51430">
    <property type="entry name" value="NAD(P)-linked oxidoreductase"/>
    <property type="match status" value="1"/>
</dbReference>
<dbReference type="InterPro" id="IPR023210">
    <property type="entry name" value="NADP_OxRdtase_dom"/>
</dbReference>
<dbReference type="RefSeq" id="XP_007915384.1">
    <property type="nucleotide sequence ID" value="XM_007917193.1"/>
</dbReference>
<dbReference type="InterPro" id="IPR050791">
    <property type="entry name" value="Aldo-Keto_reductase"/>
</dbReference>
<dbReference type="GeneID" id="19325113"/>
<evidence type="ECO:0000313" key="3">
    <source>
        <dbReference type="EMBL" id="EON99789.1"/>
    </source>
</evidence>
<dbReference type="PANTHER" id="PTHR43625">
    <property type="entry name" value="AFLATOXIN B1 ALDEHYDE REDUCTASE"/>
    <property type="match status" value="1"/>
</dbReference>
<dbReference type="EMBL" id="KB933129">
    <property type="protein sequence ID" value="EON99789.1"/>
    <property type="molecule type" value="Genomic_DNA"/>
</dbReference>
<organism evidence="3 4">
    <name type="scientific">Phaeoacremonium minimum (strain UCR-PA7)</name>
    <name type="common">Esca disease fungus</name>
    <name type="synonym">Togninia minima</name>
    <dbReference type="NCBI Taxonomy" id="1286976"/>
    <lineage>
        <taxon>Eukaryota</taxon>
        <taxon>Fungi</taxon>
        <taxon>Dikarya</taxon>
        <taxon>Ascomycota</taxon>
        <taxon>Pezizomycotina</taxon>
        <taxon>Sordariomycetes</taxon>
        <taxon>Sordariomycetidae</taxon>
        <taxon>Togniniales</taxon>
        <taxon>Togniniaceae</taxon>
        <taxon>Phaeoacremonium</taxon>
    </lineage>
</organism>
<dbReference type="Pfam" id="PF00248">
    <property type="entry name" value="Aldo_ket_red"/>
    <property type="match status" value="1"/>
</dbReference>
<dbReference type="Gene3D" id="3.20.20.100">
    <property type="entry name" value="NADP-dependent oxidoreductase domain"/>
    <property type="match status" value="1"/>
</dbReference>
<reference evidence="4" key="1">
    <citation type="journal article" date="2013" name="Genome Announc.">
        <title>Draft genome sequence of the ascomycete Phaeoacremonium aleophilum strain UCR-PA7, a causal agent of the esca disease complex in grapevines.</title>
        <authorList>
            <person name="Blanco-Ulate B."/>
            <person name="Rolshausen P."/>
            <person name="Cantu D."/>
        </authorList>
    </citation>
    <scope>NUCLEOTIDE SEQUENCE [LARGE SCALE GENOMIC DNA]</scope>
    <source>
        <strain evidence="4">UCR-PA7</strain>
    </source>
</reference>
<dbReference type="InterPro" id="IPR020471">
    <property type="entry name" value="AKR"/>
</dbReference>
<gene>
    <name evidence="3" type="ORF">UCRPA7_4642</name>
</gene>
<keyword evidence="4" id="KW-1185">Reference proteome</keyword>